<dbReference type="Pfam" id="PF13561">
    <property type="entry name" value="adh_short_C2"/>
    <property type="match status" value="1"/>
</dbReference>
<proteinExistence type="inferred from homology"/>
<evidence type="ECO:0000313" key="5">
    <source>
        <dbReference type="EMBL" id="KAA8628316.1"/>
    </source>
</evidence>
<dbReference type="AlphaFoldDB" id="A0A8S8ZHL7"/>
<dbReference type="PANTHER" id="PTHR43618:SF18">
    <property type="entry name" value="SHORT CHAIN DEHYDROGENASE_REDUCTASE FAMILY (AFU_ORTHOLOGUE AFUA_5G12480)"/>
    <property type="match status" value="1"/>
</dbReference>
<evidence type="ECO:0000256" key="2">
    <source>
        <dbReference type="ARBA" id="ARBA00022857"/>
    </source>
</evidence>
<dbReference type="VEuPathDB" id="FungiDB:SMAC_03428"/>
<dbReference type="InterPro" id="IPR036291">
    <property type="entry name" value="NAD(P)-bd_dom_sf"/>
</dbReference>
<reference evidence="5 6" key="1">
    <citation type="submission" date="2017-07" db="EMBL/GenBank/DDBJ databases">
        <title>Genome sequence of the Sordaria macrospora wild type strain R19027.</title>
        <authorList>
            <person name="Nowrousian M."/>
            <person name="Teichert I."/>
            <person name="Kueck U."/>
        </authorList>
    </citation>
    <scope>NUCLEOTIDE SEQUENCE [LARGE SCALE GENOMIC DNA]</scope>
    <source>
        <strain evidence="5 6">R19027</strain>
        <tissue evidence="5">Mycelium</tissue>
    </source>
</reference>
<sequence>MSAPVTANQATAPPIDVSNLFSVKGLVALVTGGGSGNASFLLPPILSPVSPVTNKPPHHNVGIGLMLTQSLASAGAKRIYIAGRRLSVLQEAADRINSSLPTTSTSQSQPVVVPLECDVTSPTSLASLVSQISADPYTGYLNLLACNAGVGGPQVSAVNKETGEPKTLQQFREENLAVDFDKEWETTFKVNVGSVWYTAMACLELLEKGNKLASGEEAGKPGGHEGKKEGGGVWRESSSQIVVTSSIAAFNKAAPGGWAYGASKAAATHVGKQLAVLLPRWGIRCNVLCPGLFPSEMAAPIVQAAGGSMTGGGVIPLDKKTVPLGRMGDEFDMAGQILYLASRAGAYLNGNVIVVDGGRLTTFPSTGY</sequence>
<dbReference type="SUPFAM" id="SSF51735">
    <property type="entry name" value="NAD(P)-binding Rossmann-fold domains"/>
    <property type="match status" value="1"/>
</dbReference>
<dbReference type="PRINTS" id="PR00081">
    <property type="entry name" value="GDHRDH"/>
</dbReference>
<organism evidence="5 6">
    <name type="scientific">Sordaria macrospora</name>
    <dbReference type="NCBI Taxonomy" id="5147"/>
    <lineage>
        <taxon>Eukaryota</taxon>
        <taxon>Fungi</taxon>
        <taxon>Dikarya</taxon>
        <taxon>Ascomycota</taxon>
        <taxon>Pezizomycotina</taxon>
        <taxon>Sordariomycetes</taxon>
        <taxon>Sordariomycetidae</taxon>
        <taxon>Sordariales</taxon>
        <taxon>Sordariaceae</taxon>
        <taxon>Sordaria</taxon>
    </lineage>
</organism>
<dbReference type="Gene3D" id="3.40.50.720">
    <property type="entry name" value="NAD(P)-binding Rossmann-like Domain"/>
    <property type="match status" value="1"/>
</dbReference>
<feature type="region of interest" description="Disordered" evidence="4">
    <location>
        <begin position="214"/>
        <end position="234"/>
    </location>
</feature>
<dbReference type="PROSITE" id="PS00061">
    <property type="entry name" value="ADH_SHORT"/>
    <property type="match status" value="1"/>
</dbReference>
<accession>A0A8S8ZHL7</accession>
<gene>
    <name evidence="5" type="ORF">SMACR_03428</name>
</gene>
<comment type="similarity">
    <text evidence="1">Belongs to the short-chain dehydrogenases/reductases (SDR) family.</text>
</comment>
<evidence type="ECO:0000256" key="1">
    <source>
        <dbReference type="ARBA" id="ARBA00006484"/>
    </source>
</evidence>
<dbReference type="InterPro" id="IPR002347">
    <property type="entry name" value="SDR_fam"/>
</dbReference>
<dbReference type="EMBL" id="NMPR01000191">
    <property type="protein sequence ID" value="KAA8628316.1"/>
    <property type="molecule type" value="Genomic_DNA"/>
</dbReference>
<dbReference type="CDD" id="cd05233">
    <property type="entry name" value="SDR_c"/>
    <property type="match status" value="1"/>
</dbReference>
<keyword evidence="3" id="KW-0560">Oxidoreductase</keyword>
<feature type="compositionally biased region" description="Basic and acidic residues" evidence="4">
    <location>
        <begin position="217"/>
        <end position="230"/>
    </location>
</feature>
<dbReference type="Pfam" id="PF00106">
    <property type="entry name" value="adh_short"/>
    <property type="match status" value="1"/>
</dbReference>
<protein>
    <submittedName>
        <fullName evidence="5">Uncharacterized protein</fullName>
    </submittedName>
</protein>
<evidence type="ECO:0000256" key="3">
    <source>
        <dbReference type="ARBA" id="ARBA00023002"/>
    </source>
</evidence>
<dbReference type="GO" id="GO:0016491">
    <property type="term" value="F:oxidoreductase activity"/>
    <property type="evidence" value="ECO:0007669"/>
    <property type="project" value="UniProtKB-KW"/>
</dbReference>
<keyword evidence="2" id="KW-0521">NADP</keyword>
<evidence type="ECO:0000313" key="6">
    <source>
        <dbReference type="Proteomes" id="UP000433876"/>
    </source>
</evidence>
<dbReference type="InterPro" id="IPR020904">
    <property type="entry name" value="Sc_DH/Rdtase_CS"/>
</dbReference>
<name>A0A8S8ZHL7_SORMA</name>
<dbReference type="Proteomes" id="UP000433876">
    <property type="component" value="Unassembled WGS sequence"/>
</dbReference>
<dbReference type="PANTHER" id="PTHR43618">
    <property type="entry name" value="7-ALPHA-HYDROXYSTEROID DEHYDROGENASE"/>
    <property type="match status" value="1"/>
</dbReference>
<dbReference type="InterPro" id="IPR052178">
    <property type="entry name" value="Sec_Metab_Biosynth_SDR"/>
</dbReference>
<evidence type="ECO:0000256" key="4">
    <source>
        <dbReference type="SAM" id="MobiDB-lite"/>
    </source>
</evidence>
<comment type="caution">
    <text evidence="5">The sequence shown here is derived from an EMBL/GenBank/DDBJ whole genome shotgun (WGS) entry which is preliminary data.</text>
</comment>